<dbReference type="EMBL" id="KV878255">
    <property type="protein sequence ID" value="OJZ80450.1"/>
    <property type="molecule type" value="Genomic_DNA"/>
</dbReference>
<name>A0A1M3T116_ASPLC</name>
<evidence type="ECO:0000256" key="1">
    <source>
        <dbReference type="SAM" id="SignalP"/>
    </source>
</evidence>
<evidence type="ECO:0000313" key="3">
    <source>
        <dbReference type="Proteomes" id="UP000184063"/>
    </source>
</evidence>
<protein>
    <submittedName>
        <fullName evidence="2">Uncharacterized protein</fullName>
    </submittedName>
</protein>
<feature type="signal peptide" evidence="1">
    <location>
        <begin position="1"/>
        <end position="15"/>
    </location>
</feature>
<dbReference type="AlphaFoldDB" id="A0A1M3T116"/>
<feature type="non-terminal residue" evidence="2">
    <location>
        <position position="1"/>
    </location>
</feature>
<dbReference type="Proteomes" id="UP000184063">
    <property type="component" value="Unassembled WGS sequence"/>
</dbReference>
<proteinExistence type="predicted"/>
<feature type="chain" id="PRO_5012883395" evidence="1">
    <location>
        <begin position="16"/>
        <end position="50"/>
    </location>
</feature>
<dbReference type="VEuPathDB" id="FungiDB:ASPFODRAFT_53264"/>
<gene>
    <name evidence="2" type="ORF">ASPFODRAFT_53264</name>
</gene>
<sequence>SALLFTLLGSTVVYTTVTFSYRPRPTTDLHLEARTSRQPIKPFSMICLIR</sequence>
<keyword evidence="1" id="KW-0732">Signal</keyword>
<evidence type="ECO:0000313" key="2">
    <source>
        <dbReference type="EMBL" id="OJZ80450.1"/>
    </source>
</evidence>
<accession>A0A1M3T116</accession>
<organism evidence="2 3">
    <name type="scientific">Aspergillus luchuensis (strain CBS 106.47)</name>
    <dbReference type="NCBI Taxonomy" id="1137211"/>
    <lineage>
        <taxon>Eukaryota</taxon>
        <taxon>Fungi</taxon>
        <taxon>Dikarya</taxon>
        <taxon>Ascomycota</taxon>
        <taxon>Pezizomycotina</taxon>
        <taxon>Eurotiomycetes</taxon>
        <taxon>Eurotiomycetidae</taxon>
        <taxon>Eurotiales</taxon>
        <taxon>Aspergillaceae</taxon>
        <taxon>Aspergillus</taxon>
        <taxon>Aspergillus subgen. Circumdati</taxon>
    </lineage>
</organism>
<reference evidence="3" key="1">
    <citation type="journal article" date="2017" name="Genome Biol.">
        <title>Comparative genomics reveals high biological diversity and specific adaptations in the industrially and medically important fungal genus Aspergillus.</title>
        <authorList>
            <person name="de Vries R.P."/>
            <person name="Riley R."/>
            <person name="Wiebenga A."/>
            <person name="Aguilar-Osorio G."/>
            <person name="Amillis S."/>
            <person name="Uchima C.A."/>
            <person name="Anderluh G."/>
            <person name="Asadollahi M."/>
            <person name="Askin M."/>
            <person name="Barry K."/>
            <person name="Battaglia E."/>
            <person name="Bayram O."/>
            <person name="Benocci T."/>
            <person name="Braus-Stromeyer S.A."/>
            <person name="Caldana C."/>
            <person name="Canovas D."/>
            <person name="Cerqueira G.C."/>
            <person name="Chen F."/>
            <person name="Chen W."/>
            <person name="Choi C."/>
            <person name="Clum A."/>
            <person name="Dos Santos R.A."/>
            <person name="Damasio A.R."/>
            <person name="Diallinas G."/>
            <person name="Emri T."/>
            <person name="Fekete E."/>
            <person name="Flipphi M."/>
            <person name="Freyberg S."/>
            <person name="Gallo A."/>
            <person name="Gournas C."/>
            <person name="Habgood R."/>
            <person name="Hainaut M."/>
            <person name="Harispe M.L."/>
            <person name="Henrissat B."/>
            <person name="Hilden K.S."/>
            <person name="Hope R."/>
            <person name="Hossain A."/>
            <person name="Karabika E."/>
            <person name="Karaffa L."/>
            <person name="Karanyi Z."/>
            <person name="Krasevec N."/>
            <person name="Kuo A."/>
            <person name="Kusch H."/>
            <person name="LaButti K."/>
            <person name="Lagendijk E.L."/>
            <person name="Lapidus A."/>
            <person name="Levasseur A."/>
            <person name="Lindquist E."/>
            <person name="Lipzen A."/>
            <person name="Logrieco A.F."/>
            <person name="MacCabe A."/>
            <person name="Maekelae M.R."/>
            <person name="Malavazi I."/>
            <person name="Melin P."/>
            <person name="Meyer V."/>
            <person name="Mielnichuk N."/>
            <person name="Miskei M."/>
            <person name="Molnar A.P."/>
            <person name="Mule G."/>
            <person name="Ngan C.Y."/>
            <person name="Orejas M."/>
            <person name="Orosz E."/>
            <person name="Ouedraogo J.P."/>
            <person name="Overkamp K.M."/>
            <person name="Park H.-S."/>
            <person name="Perrone G."/>
            <person name="Piumi F."/>
            <person name="Punt P.J."/>
            <person name="Ram A.F."/>
            <person name="Ramon A."/>
            <person name="Rauscher S."/>
            <person name="Record E."/>
            <person name="Riano-Pachon D.M."/>
            <person name="Robert V."/>
            <person name="Roehrig J."/>
            <person name="Ruller R."/>
            <person name="Salamov A."/>
            <person name="Salih N.S."/>
            <person name="Samson R.A."/>
            <person name="Sandor E."/>
            <person name="Sanguinetti M."/>
            <person name="Schuetze T."/>
            <person name="Sepcic K."/>
            <person name="Shelest E."/>
            <person name="Sherlock G."/>
            <person name="Sophianopoulou V."/>
            <person name="Squina F.M."/>
            <person name="Sun H."/>
            <person name="Susca A."/>
            <person name="Todd R.B."/>
            <person name="Tsang A."/>
            <person name="Unkles S.E."/>
            <person name="van de Wiele N."/>
            <person name="van Rossen-Uffink D."/>
            <person name="Oliveira J.V."/>
            <person name="Vesth T.C."/>
            <person name="Visser J."/>
            <person name="Yu J.-H."/>
            <person name="Zhou M."/>
            <person name="Andersen M.R."/>
            <person name="Archer D.B."/>
            <person name="Baker S.E."/>
            <person name="Benoit I."/>
            <person name="Brakhage A.A."/>
            <person name="Braus G.H."/>
            <person name="Fischer R."/>
            <person name="Frisvad J.C."/>
            <person name="Goldman G.H."/>
            <person name="Houbraken J."/>
            <person name="Oakley B."/>
            <person name="Pocsi I."/>
            <person name="Scazzocchio C."/>
            <person name="Seiboth B."/>
            <person name="vanKuyk P.A."/>
            <person name="Wortman J."/>
            <person name="Dyer P.S."/>
            <person name="Grigoriev I.V."/>
        </authorList>
    </citation>
    <scope>NUCLEOTIDE SEQUENCE [LARGE SCALE GENOMIC DNA]</scope>
    <source>
        <strain evidence="3">CBS 106.47</strain>
    </source>
</reference>